<reference evidence="2 3" key="1">
    <citation type="submission" date="2015-04" db="EMBL/GenBank/DDBJ databases">
        <title>Comparative genomics of rhizobia nodulating Arachis hypogaea in China.</title>
        <authorList>
            <person name="Li Y."/>
        </authorList>
    </citation>
    <scope>NUCLEOTIDE SEQUENCE [LARGE SCALE GENOMIC DNA]</scope>
    <source>
        <strain evidence="2 3">CCBAU 51787</strain>
    </source>
</reference>
<evidence type="ECO:0000313" key="2">
    <source>
        <dbReference type="EMBL" id="RXH23176.1"/>
    </source>
</evidence>
<name>A0A4Q0RUL2_9BRAD</name>
<feature type="region of interest" description="Disordered" evidence="1">
    <location>
        <begin position="1"/>
        <end position="21"/>
    </location>
</feature>
<proteinExistence type="predicted"/>
<protein>
    <submittedName>
        <fullName evidence="2">Uncharacterized protein</fullName>
    </submittedName>
</protein>
<feature type="region of interest" description="Disordered" evidence="1">
    <location>
        <begin position="61"/>
        <end position="93"/>
    </location>
</feature>
<dbReference type="EMBL" id="LBJM01000202">
    <property type="protein sequence ID" value="RXH23176.1"/>
    <property type="molecule type" value="Genomic_DNA"/>
</dbReference>
<dbReference type="Proteomes" id="UP000290565">
    <property type="component" value="Unassembled WGS sequence"/>
</dbReference>
<evidence type="ECO:0000313" key="3">
    <source>
        <dbReference type="Proteomes" id="UP000290565"/>
    </source>
</evidence>
<dbReference type="AlphaFoldDB" id="A0A4Q0RUL2"/>
<accession>A0A4Q0RUL2</accession>
<organism evidence="2 3">
    <name type="scientific">Bradyrhizobium zhanjiangense</name>
    <dbReference type="NCBI Taxonomy" id="1325107"/>
    <lineage>
        <taxon>Bacteria</taxon>
        <taxon>Pseudomonadati</taxon>
        <taxon>Pseudomonadota</taxon>
        <taxon>Alphaproteobacteria</taxon>
        <taxon>Hyphomicrobiales</taxon>
        <taxon>Nitrobacteraceae</taxon>
        <taxon>Bradyrhizobium</taxon>
    </lineage>
</organism>
<feature type="compositionally biased region" description="Basic and acidic residues" evidence="1">
    <location>
        <begin position="73"/>
        <end position="88"/>
    </location>
</feature>
<comment type="caution">
    <text evidence="2">The sequence shown here is derived from an EMBL/GenBank/DDBJ whole genome shotgun (WGS) entry which is preliminary data.</text>
</comment>
<sequence>MDSLPEPQRTEIAAPLEDEIGTGNLIASDHDYEDDRNSAILETYLDLSFRCSTSIQRHSRSDIHALTTAGRNLRRDPTSSAENERSPLNEDLAFRSGATVKMAI</sequence>
<evidence type="ECO:0000256" key="1">
    <source>
        <dbReference type="SAM" id="MobiDB-lite"/>
    </source>
</evidence>
<dbReference type="RefSeq" id="WP_128947527.1">
    <property type="nucleotide sequence ID" value="NZ_LBJM01000202.1"/>
</dbReference>
<gene>
    <name evidence="2" type="ORF">XH94_36945</name>
</gene>